<gene>
    <name evidence="2" type="ORF">SAMN05216464_10243</name>
</gene>
<evidence type="ECO:0000313" key="2">
    <source>
        <dbReference type="EMBL" id="SDD60502.1"/>
    </source>
</evidence>
<dbReference type="RefSeq" id="WP_091145251.1">
    <property type="nucleotide sequence ID" value="NZ_FNAI01000002.1"/>
</dbReference>
<dbReference type="OrthoDB" id="668980at2"/>
<name>A0A1G6W3P6_9SPHI</name>
<dbReference type="SUPFAM" id="SSF56925">
    <property type="entry name" value="OMPA-like"/>
    <property type="match status" value="1"/>
</dbReference>
<sequence>MKKILLALVILGGTAFSSFAQTSSSSSPADAAKFSIGFDGGLPTGKSKNFYSVVLGGSLKYEMPIASSTLFTISAGYSSFQPKKEFKDAGLHAAGFIPLKAGIKYYFNEGFYGEGQLGAVFSTGSDGGTAFVYAPGIGYTIEGGFDIGVRYEGWAKSGTISQVALRVAYNF</sequence>
<feature type="chain" id="PRO_5011631873" description="Outer membrane protein beta-barrel domain-containing protein" evidence="1">
    <location>
        <begin position="21"/>
        <end position="171"/>
    </location>
</feature>
<proteinExistence type="predicted"/>
<organism evidence="2 3">
    <name type="scientific">Mucilaginibacter pineti</name>
    <dbReference type="NCBI Taxonomy" id="1391627"/>
    <lineage>
        <taxon>Bacteria</taxon>
        <taxon>Pseudomonadati</taxon>
        <taxon>Bacteroidota</taxon>
        <taxon>Sphingobacteriia</taxon>
        <taxon>Sphingobacteriales</taxon>
        <taxon>Sphingobacteriaceae</taxon>
        <taxon>Mucilaginibacter</taxon>
    </lineage>
</organism>
<evidence type="ECO:0000256" key="1">
    <source>
        <dbReference type="SAM" id="SignalP"/>
    </source>
</evidence>
<evidence type="ECO:0000313" key="3">
    <source>
        <dbReference type="Proteomes" id="UP000199072"/>
    </source>
</evidence>
<dbReference type="STRING" id="1391627.SAMN05216464_10243"/>
<dbReference type="InterPro" id="IPR011250">
    <property type="entry name" value="OMP/PagP_B-barrel"/>
</dbReference>
<keyword evidence="1" id="KW-0732">Signal</keyword>
<dbReference type="AlphaFoldDB" id="A0A1G6W3P6"/>
<feature type="signal peptide" evidence="1">
    <location>
        <begin position="1"/>
        <end position="20"/>
    </location>
</feature>
<dbReference type="Proteomes" id="UP000199072">
    <property type="component" value="Unassembled WGS sequence"/>
</dbReference>
<evidence type="ECO:0008006" key="4">
    <source>
        <dbReference type="Google" id="ProtNLM"/>
    </source>
</evidence>
<accession>A0A1G6W3P6</accession>
<dbReference type="EMBL" id="FNAI01000002">
    <property type="protein sequence ID" value="SDD60502.1"/>
    <property type="molecule type" value="Genomic_DNA"/>
</dbReference>
<protein>
    <recommendedName>
        <fullName evidence="4">Outer membrane protein beta-barrel domain-containing protein</fullName>
    </recommendedName>
</protein>
<reference evidence="2 3" key="1">
    <citation type="submission" date="2016-10" db="EMBL/GenBank/DDBJ databases">
        <authorList>
            <person name="de Groot N.N."/>
        </authorList>
    </citation>
    <scope>NUCLEOTIDE SEQUENCE [LARGE SCALE GENOMIC DNA]</scope>
    <source>
        <strain evidence="2 3">47C3B</strain>
    </source>
</reference>
<keyword evidence="3" id="KW-1185">Reference proteome</keyword>